<gene>
    <name evidence="5" type="primary">modA</name>
    <name evidence="5" type="ORF">I6N98_09360</name>
</gene>
<reference evidence="5 6" key="1">
    <citation type="submission" date="2020-12" db="EMBL/GenBank/DDBJ databases">
        <authorList>
            <person name="Shan Y."/>
        </authorList>
    </citation>
    <scope>NUCLEOTIDE SEQUENCE [LARGE SCALE GENOMIC DNA]</scope>
    <source>
        <strain evidence="6">csc3.9</strain>
    </source>
</reference>
<proteinExistence type="inferred from homology"/>
<keyword evidence="3" id="KW-0732">Signal</keyword>
<dbReference type="GO" id="GO:0046872">
    <property type="term" value="F:metal ion binding"/>
    <property type="evidence" value="ECO:0007669"/>
    <property type="project" value="UniProtKB-KW"/>
</dbReference>
<name>A0A7T4QXI0_9GAMM</name>
<accession>A0A7T4QXI0</accession>
<dbReference type="NCBIfam" id="TIGR01256">
    <property type="entry name" value="modA"/>
    <property type="match status" value="1"/>
</dbReference>
<evidence type="ECO:0000256" key="2">
    <source>
        <dbReference type="ARBA" id="ARBA00022723"/>
    </source>
</evidence>
<dbReference type="EMBL" id="CP066167">
    <property type="protein sequence ID" value="QQD16614.1"/>
    <property type="molecule type" value="Genomic_DNA"/>
</dbReference>
<sequence length="248" mass="26446">MAVAANFAPAMKEIAASFGRHSGHEVILSSASSGKLAAQIQHGAPFDIFLSADQAKPLALAKAGYAVPATRFTYAIGALVLWSANEAIQGSERQRLEAGDYQKLAIANPRLAPYGKAARETLQALGLEAASRRHWVTGENIAQTYQFVASGNAELGFVALSQLRLLGRAPDSDKANQQAFGWQVPSSMHRAIRQDAILLSKAESNEAANQLLSYLKGEDARAIMRDFGYDSADDAANDTANDTANSTH</sequence>
<comment type="similarity">
    <text evidence="1">Belongs to the bacterial solute-binding protein ModA family.</text>
</comment>
<evidence type="ECO:0000313" key="5">
    <source>
        <dbReference type="EMBL" id="QQD16614.1"/>
    </source>
</evidence>
<dbReference type="InterPro" id="IPR050682">
    <property type="entry name" value="ModA/WtpA"/>
</dbReference>
<dbReference type="KEGG" id="snan:I6N98_09360"/>
<evidence type="ECO:0000313" key="6">
    <source>
        <dbReference type="Proteomes" id="UP000596063"/>
    </source>
</evidence>
<dbReference type="Proteomes" id="UP000596063">
    <property type="component" value="Chromosome"/>
</dbReference>
<dbReference type="GO" id="GO:0015689">
    <property type="term" value="P:molybdate ion transport"/>
    <property type="evidence" value="ECO:0007669"/>
    <property type="project" value="InterPro"/>
</dbReference>
<dbReference type="CDD" id="cd13539">
    <property type="entry name" value="PBP2_AvModA"/>
    <property type="match status" value="1"/>
</dbReference>
<dbReference type="InterPro" id="IPR005950">
    <property type="entry name" value="ModA"/>
</dbReference>
<organism evidence="5 6">
    <name type="scientific">Spongiibacter nanhainus</name>
    <dbReference type="NCBI Taxonomy" id="2794344"/>
    <lineage>
        <taxon>Bacteria</taxon>
        <taxon>Pseudomonadati</taxon>
        <taxon>Pseudomonadota</taxon>
        <taxon>Gammaproteobacteria</taxon>
        <taxon>Cellvibrionales</taxon>
        <taxon>Spongiibacteraceae</taxon>
        <taxon>Spongiibacter</taxon>
    </lineage>
</organism>
<dbReference type="AlphaFoldDB" id="A0A7T4QXI0"/>
<evidence type="ECO:0000256" key="3">
    <source>
        <dbReference type="ARBA" id="ARBA00022729"/>
    </source>
</evidence>
<evidence type="ECO:0000256" key="4">
    <source>
        <dbReference type="PIRSR" id="PIRSR004846-1"/>
    </source>
</evidence>
<dbReference type="GO" id="GO:0030973">
    <property type="term" value="F:molybdate ion binding"/>
    <property type="evidence" value="ECO:0007669"/>
    <property type="project" value="InterPro"/>
</dbReference>
<dbReference type="SUPFAM" id="SSF53850">
    <property type="entry name" value="Periplasmic binding protein-like II"/>
    <property type="match status" value="1"/>
</dbReference>
<dbReference type="Pfam" id="PF13531">
    <property type="entry name" value="SBP_bac_11"/>
    <property type="match status" value="1"/>
</dbReference>
<feature type="binding site" evidence="4">
    <location>
        <position position="33"/>
    </location>
    <ligand>
        <name>molybdate</name>
        <dbReference type="ChEBI" id="CHEBI:36264"/>
    </ligand>
</feature>
<evidence type="ECO:0000256" key="1">
    <source>
        <dbReference type="ARBA" id="ARBA00009175"/>
    </source>
</evidence>
<dbReference type="InterPro" id="IPR044084">
    <property type="entry name" value="AvModA-like_subst-bd"/>
</dbReference>
<dbReference type="PANTHER" id="PTHR30632:SF14">
    <property type="entry name" value="TUNGSTATE_MOLYBDATE_CHROMATE-BINDING PROTEIN MODA"/>
    <property type="match status" value="1"/>
</dbReference>
<dbReference type="PIRSF" id="PIRSF004846">
    <property type="entry name" value="ModA"/>
    <property type="match status" value="1"/>
</dbReference>
<keyword evidence="4" id="KW-0500">Molybdenum</keyword>
<dbReference type="PANTHER" id="PTHR30632">
    <property type="entry name" value="MOLYBDATE-BINDING PERIPLASMIC PROTEIN"/>
    <property type="match status" value="1"/>
</dbReference>
<keyword evidence="6" id="KW-1185">Reference proteome</keyword>
<protein>
    <submittedName>
        <fullName evidence="5">Molybdate ABC transporter substrate-binding protein</fullName>
    </submittedName>
</protein>
<feature type="binding site" evidence="4">
    <location>
        <position position="141"/>
    </location>
    <ligand>
        <name>molybdate</name>
        <dbReference type="ChEBI" id="CHEBI:36264"/>
    </ligand>
</feature>
<dbReference type="Gene3D" id="3.40.190.10">
    <property type="entry name" value="Periplasmic binding protein-like II"/>
    <property type="match status" value="2"/>
</dbReference>
<keyword evidence="2 4" id="KW-0479">Metal-binding</keyword>